<accession>A0A1G1ZNJ9</accession>
<gene>
    <name evidence="2" type="ORF">A3A04_00290</name>
</gene>
<dbReference type="Gene3D" id="1.25.40.10">
    <property type="entry name" value="Tetratricopeptide repeat domain"/>
    <property type="match status" value="1"/>
</dbReference>
<evidence type="ECO:0000313" key="2">
    <source>
        <dbReference type="EMBL" id="OGY65310.1"/>
    </source>
</evidence>
<proteinExistence type="predicted"/>
<keyword evidence="1" id="KW-1133">Transmembrane helix</keyword>
<reference evidence="2 3" key="1">
    <citation type="journal article" date="2016" name="Nat. Commun.">
        <title>Thousands of microbial genomes shed light on interconnected biogeochemical processes in an aquifer system.</title>
        <authorList>
            <person name="Anantharaman K."/>
            <person name="Brown C.T."/>
            <person name="Hug L.A."/>
            <person name="Sharon I."/>
            <person name="Castelle C.J."/>
            <person name="Probst A.J."/>
            <person name="Thomas B.C."/>
            <person name="Singh A."/>
            <person name="Wilkins M.J."/>
            <person name="Karaoz U."/>
            <person name="Brodie E.L."/>
            <person name="Williams K.H."/>
            <person name="Hubbard S.S."/>
            <person name="Banfield J.F."/>
        </authorList>
    </citation>
    <scope>NUCLEOTIDE SEQUENCE [LARGE SCALE GENOMIC DNA]</scope>
</reference>
<feature type="transmembrane region" description="Helical" evidence="1">
    <location>
        <begin position="7"/>
        <end position="24"/>
    </location>
</feature>
<dbReference type="EMBL" id="MHJI01000018">
    <property type="protein sequence ID" value="OGY65310.1"/>
    <property type="molecule type" value="Genomic_DNA"/>
</dbReference>
<dbReference type="Proteomes" id="UP000178517">
    <property type="component" value="Unassembled WGS sequence"/>
</dbReference>
<organism evidence="2 3">
    <name type="scientific">Candidatus Harrisonbacteria bacterium RIFCSPLOWO2_01_FULL_40_28</name>
    <dbReference type="NCBI Taxonomy" id="1798406"/>
    <lineage>
        <taxon>Bacteria</taxon>
        <taxon>Candidatus Harrisoniibacteriota</taxon>
    </lineage>
</organism>
<sequence length="166" mass="19563">MKKRIPFIVFMVSICILAYTHYLYRENESFNKILNNEMDFFKENRVRADRKARFVNAYRLKDIDITKARKEFEELAGENTPLKPYALYNIGTILIGEGIEKKSRVLFEQGIGYYKEALRAMPRMQEAKYNLELALKMLEYSRMFKAKEEPTSSGEPGYFPNIDTDI</sequence>
<name>A0A1G1ZNJ9_9BACT</name>
<dbReference type="AlphaFoldDB" id="A0A1G1ZNJ9"/>
<dbReference type="STRING" id="1798406.A3A04_00290"/>
<evidence type="ECO:0000313" key="3">
    <source>
        <dbReference type="Proteomes" id="UP000178517"/>
    </source>
</evidence>
<evidence type="ECO:0008006" key="4">
    <source>
        <dbReference type="Google" id="ProtNLM"/>
    </source>
</evidence>
<evidence type="ECO:0000256" key="1">
    <source>
        <dbReference type="SAM" id="Phobius"/>
    </source>
</evidence>
<keyword evidence="1" id="KW-0812">Transmembrane</keyword>
<keyword evidence="1" id="KW-0472">Membrane</keyword>
<comment type="caution">
    <text evidence="2">The sequence shown here is derived from an EMBL/GenBank/DDBJ whole genome shotgun (WGS) entry which is preliminary data.</text>
</comment>
<protein>
    <recommendedName>
        <fullName evidence="4">Tetratricopeptide repeat-like domain-containing protein</fullName>
    </recommendedName>
</protein>
<dbReference type="InterPro" id="IPR011990">
    <property type="entry name" value="TPR-like_helical_dom_sf"/>
</dbReference>